<keyword evidence="7" id="KW-1185">Reference proteome</keyword>
<dbReference type="Pfam" id="PF00126">
    <property type="entry name" value="HTH_1"/>
    <property type="match status" value="1"/>
</dbReference>
<evidence type="ECO:0000313" key="7">
    <source>
        <dbReference type="Proteomes" id="UP000290287"/>
    </source>
</evidence>
<evidence type="ECO:0000256" key="3">
    <source>
        <dbReference type="ARBA" id="ARBA00023125"/>
    </source>
</evidence>
<dbReference type="GO" id="GO:0003700">
    <property type="term" value="F:DNA-binding transcription factor activity"/>
    <property type="evidence" value="ECO:0007669"/>
    <property type="project" value="InterPro"/>
</dbReference>
<dbReference type="AlphaFoldDB" id="A0A4Q0Z0I1"/>
<keyword evidence="3" id="KW-0238">DNA-binding</keyword>
<evidence type="ECO:0000256" key="4">
    <source>
        <dbReference type="ARBA" id="ARBA00023163"/>
    </source>
</evidence>
<dbReference type="InterPro" id="IPR005119">
    <property type="entry name" value="LysR_subst-bd"/>
</dbReference>
<dbReference type="InterPro" id="IPR000847">
    <property type="entry name" value="LysR_HTH_N"/>
</dbReference>
<protein>
    <submittedName>
        <fullName evidence="6">Transcriptional regulator</fullName>
    </submittedName>
</protein>
<sequence length="297" mass="33264">MIEDLKSMAIFAEVAKKGSFRAASVSLNLSPSVVSYHVSQLENRLGTTLVYRSTRKLSLTHEGRTLLEHTVAMLNSAHAGINHFVSKNTDPEGKLTISLPALFSRSELLTDLGTFRQRFPRLHLSLVFSDEREALIDNNIDLAVRIGELPDSTLKYKQLGVIHRKLIAHRELIKKYGNPTELEDLSGWPWIGLTMMRDKRQFTHKNKQKAEVSYESAISVNNVDAMSELALLGVGIATPPSFLVVPHINKGDVVELLKDWQVEPIPYHLVWPGQAPENANTRRLIDFLSEKAKGSLP</sequence>
<evidence type="ECO:0000256" key="2">
    <source>
        <dbReference type="ARBA" id="ARBA00023015"/>
    </source>
</evidence>
<accession>A0A4Q0Z0I1</accession>
<dbReference type="InterPro" id="IPR036388">
    <property type="entry name" value="WH-like_DNA-bd_sf"/>
</dbReference>
<comment type="caution">
    <text evidence="6">The sequence shown here is derived from an EMBL/GenBank/DDBJ whole genome shotgun (WGS) entry which is preliminary data.</text>
</comment>
<dbReference type="SUPFAM" id="SSF46785">
    <property type="entry name" value="Winged helix' DNA-binding domain"/>
    <property type="match status" value="1"/>
</dbReference>
<keyword evidence="4" id="KW-0804">Transcription</keyword>
<name>A0A4Q0Z0I1_9GAMM</name>
<dbReference type="SUPFAM" id="SSF53850">
    <property type="entry name" value="Periplasmic binding protein-like II"/>
    <property type="match status" value="1"/>
</dbReference>
<evidence type="ECO:0000313" key="6">
    <source>
        <dbReference type="EMBL" id="RXJ74929.1"/>
    </source>
</evidence>
<dbReference type="OrthoDB" id="9786526at2"/>
<dbReference type="CDD" id="cd08422">
    <property type="entry name" value="PBP2_CrgA_like"/>
    <property type="match status" value="1"/>
</dbReference>
<organism evidence="6 7">
    <name type="scientific">Veronia nyctiphanis</name>
    <dbReference type="NCBI Taxonomy" id="1278244"/>
    <lineage>
        <taxon>Bacteria</taxon>
        <taxon>Pseudomonadati</taxon>
        <taxon>Pseudomonadota</taxon>
        <taxon>Gammaproteobacteria</taxon>
        <taxon>Vibrionales</taxon>
        <taxon>Vibrionaceae</taxon>
        <taxon>Veronia</taxon>
    </lineage>
</organism>
<dbReference type="EMBL" id="PEIB01000001">
    <property type="protein sequence ID" value="RXJ74929.1"/>
    <property type="molecule type" value="Genomic_DNA"/>
</dbReference>
<dbReference type="GO" id="GO:0043565">
    <property type="term" value="F:sequence-specific DNA binding"/>
    <property type="evidence" value="ECO:0007669"/>
    <property type="project" value="TreeGrafter"/>
</dbReference>
<dbReference type="PANTHER" id="PTHR30537">
    <property type="entry name" value="HTH-TYPE TRANSCRIPTIONAL REGULATOR"/>
    <property type="match status" value="1"/>
</dbReference>
<dbReference type="FunFam" id="1.10.10.10:FF:000001">
    <property type="entry name" value="LysR family transcriptional regulator"/>
    <property type="match status" value="1"/>
</dbReference>
<gene>
    <name evidence="6" type="ORF">CS022_01725</name>
</gene>
<keyword evidence="2" id="KW-0805">Transcription regulation</keyword>
<evidence type="ECO:0000259" key="5">
    <source>
        <dbReference type="PROSITE" id="PS50931"/>
    </source>
</evidence>
<dbReference type="Pfam" id="PF03466">
    <property type="entry name" value="LysR_substrate"/>
    <property type="match status" value="1"/>
</dbReference>
<dbReference type="Gene3D" id="3.40.190.290">
    <property type="match status" value="1"/>
</dbReference>
<dbReference type="InterPro" id="IPR058163">
    <property type="entry name" value="LysR-type_TF_proteobact-type"/>
</dbReference>
<dbReference type="RefSeq" id="WP_129120817.1">
    <property type="nucleotide sequence ID" value="NZ_PEIB01000001.1"/>
</dbReference>
<dbReference type="PANTHER" id="PTHR30537:SF5">
    <property type="entry name" value="HTH-TYPE TRANSCRIPTIONAL ACTIVATOR TTDR-RELATED"/>
    <property type="match status" value="1"/>
</dbReference>
<dbReference type="GO" id="GO:0006351">
    <property type="term" value="P:DNA-templated transcription"/>
    <property type="evidence" value="ECO:0007669"/>
    <property type="project" value="TreeGrafter"/>
</dbReference>
<dbReference type="InterPro" id="IPR036390">
    <property type="entry name" value="WH_DNA-bd_sf"/>
</dbReference>
<evidence type="ECO:0000256" key="1">
    <source>
        <dbReference type="ARBA" id="ARBA00009437"/>
    </source>
</evidence>
<dbReference type="Proteomes" id="UP000290287">
    <property type="component" value="Unassembled WGS sequence"/>
</dbReference>
<proteinExistence type="inferred from homology"/>
<comment type="similarity">
    <text evidence="1">Belongs to the LysR transcriptional regulatory family.</text>
</comment>
<reference evidence="6 7" key="1">
    <citation type="submission" date="2017-10" db="EMBL/GenBank/DDBJ databases">
        <title>Nyctiphanis sp. nov., isolated from the stomach of the euphausiid Nyctiphanes simplex (Hansen, 1911) in the Gulf of California.</title>
        <authorList>
            <person name="Gomez-Gil B."/>
            <person name="Aguilar-Mendez M."/>
            <person name="Lopez-Cortes A."/>
            <person name="Gomez-Gutierrez J."/>
            <person name="Roque A."/>
            <person name="Lang E."/>
            <person name="Gonzalez-Castillo A."/>
        </authorList>
    </citation>
    <scope>NUCLEOTIDE SEQUENCE [LARGE SCALE GENOMIC DNA]</scope>
    <source>
        <strain evidence="6 7">CAIM 600</strain>
    </source>
</reference>
<dbReference type="PROSITE" id="PS50931">
    <property type="entry name" value="HTH_LYSR"/>
    <property type="match status" value="1"/>
</dbReference>
<dbReference type="Gene3D" id="1.10.10.10">
    <property type="entry name" value="Winged helix-like DNA-binding domain superfamily/Winged helix DNA-binding domain"/>
    <property type="match status" value="1"/>
</dbReference>
<feature type="domain" description="HTH lysR-type" evidence="5">
    <location>
        <begin position="1"/>
        <end position="60"/>
    </location>
</feature>